<sequence length="226" mass="25580">MWLSIDSGSSAAACFCPCEEFDPGAQLAEPDQIMKPGIMEGALPSNVNRMTSILDINHLRNPELSGVVEVWVGCRSASFFRHSERRTTVFVSPCLWSSPPNLFLACMTNRTCEEERSAPSQPSRGCFRWRGHPYRLVYSVKEARQSVSPLFDWQPNENGSGRQKRESRTFCVPFLDVCRVVFAIVLHLFNAELSRSHIMTCEQYLQSPVDPVWSHRSGELMLYTVG</sequence>
<reference evidence="2" key="2">
    <citation type="submission" date="2019-02" db="EMBL/GenBank/DDBJ databases">
        <title>Opniocepnalus argus Var Kimnra genome.</title>
        <authorList>
            <person name="Zhou C."/>
            <person name="Xiao S."/>
        </authorList>
    </citation>
    <scope>NUCLEOTIDE SEQUENCE [LARGE SCALE GENOMIC DNA]</scope>
</reference>
<proteinExistence type="predicted"/>
<organism evidence="1 2">
    <name type="scientific">Channa argus</name>
    <name type="common">Northern snakehead</name>
    <name type="synonym">Ophicephalus argus</name>
    <dbReference type="NCBI Taxonomy" id="215402"/>
    <lineage>
        <taxon>Eukaryota</taxon>
        <taxon>Metazoa</taxon>
        <taxon>Chordata</taxon>
        <taxon>Craniata</taxon>
        <taxon>Vertebrata</taxon>
        <taxon>Euteleostomi</taxon>
        <taxon>Actinopterygii</taxon>
        <taxon>Neopterygii</taxon>
        <taxon>Teleostei</taxon>
        <taxon>Neoteleostei</taxon>
        <taxon>Acanthomorphata</taxon>
        <taxon>Anabantaria</taxon>
        <taxon>Anabantiformes</taxon>
        <taxon>Channoidei</taxon>
        <taxon>Channidae</taxon>
        <taxon>Channa</taxon>
    </lineage>
</organism>
<gene>
    <name evidence="1" type="ORF">EXN66_Car012082</name>
</gene>
<protein>
    <submittedName>
        <fullName evidence="1">Uncharacterized protein</fullName>
    </submittedName>
</protein>
<dbReference type="AlphaFoldDB" id="A0A6G1Q1Y7"/>
<evidence type="ECO:0000313" key="2">
    <source>
        <dbReference type="Proteomes" id="UP000503349"/>
    </source>
</evidence>
<name>A0A6G1Q1Y7_CHAAH</name>
<reference evidence="1 2" key="1">
    <citation type="submission" date="2019-02" db="EMBL/GenBank/DDBJ databases">
        <title>Opniocepnalus argus genome.</title>
        <authorList>
            <person name="Zhou C."/>
            <person name="Xiao S."/>
        </authorList>
    </citation>
    <scope>NUCLEOTIDE SEQUENCE [LARGE SCALE GENOMIC DNA]</scope>
    <source>
        <strain evidence="1">OARG1902GOOAL</strain>
        <tissue evidence="1">Muscle</tissue>
    </source>
</reference>
<dbReference type="EMBL" id="CM015723">
    <property type="protein sequence ID" value="KAF3696404.1"/>
    <property type="molecule type" value="Genomic_DNA"/>
</dbReference>
<dbReference type="Proteomes" id="UP000503349">
    <property type="component" value="Chromosome 12"/>
</dbReference>
<evidence type="ECO:0000313" key="1">
    <source>
        <dbReference type="EMBL" id="KAF3696404.1"/>
    </source>
</evidence>
<accession>A0A6G1Q1Y7</accession>
<keyword evidence="2" id="KW-1185">Reference proteome</keyword>